<dbReference type="InterPro" id="IPR036915">
    <property type="entry name" value="Cyclin-like_sf"/>
</dbReference>
<dbReference type="STRING" id="126957.T1JKZ8"/>
<dbReference type="AlphaFoldDB" id="T1JKZ8"/>
<dbReference type="SUPFAM" id="SSF56112">
    <property type="entry name" value="Protein kinase-like (PK-like)"/>
    <property type="match status" value="1"/>
</dbReference>
<dbReference type="InterPro" id="IPR004367">
    <property type="entry name" value="Cyclin_C-dom"/>
</dbReference>
<keyword evidence="5" id="KW-0175">Coiled coil</keyword>
<dbReference type="Proteomes" id="UP000014500">
    <property type="component" value="Unassembled WGS sequence"/>
</dbReference>
<dbReference type="PANTHER" id="PTHR10177">
    <property type="entry name" value="CYCLINS"/>
    <property type="match status" value="1"/>
</dbReference>
<dbReference type="InterPro" id="IPR048258">
    <property type="entry name" value="Cyclins_cyclin-box"/>
</dbReference>
<dbReference type="SMART" id="SM01332">
    <property type="entry name" value="Cyclin_C"/>
    <property type="match status" value="1"/>
</dbReference>
<feature type="coiled-coil region" evidence="5">
    <location>
        <begin position="596"/>
        <end position="623"/>
    </location>
</feature>
<evidence type="ECO:0000256" key="5">
    <source>
        <dbReference type="SAM" id="Coils"/>
    </source>
</evidence>
<dbReference type="EMBL" id="JH431682">
    <property type="status" value="NOT_ANNOTATED_CDS"/>
    <property type="molecule type" value="Genomic_DNA"/>
</dbReference>
<dbReference type="InterPro" id="IPR039361">
    <property type="entry name" value="Cyclin"/>
</dbReference>
<evidence type="ECO:0000256" key="6">
    <source>
        <dbReference type="SAM" id="MobiDB-lite"/>
    </source>
</evidence>
<dbReference type="CDD" id="cd20537">
    <property type="entry name" value="CYCLIN_CCNO-like_rpt2"/>
    <property type="match status" value="1"/>
</dbReference>
<evidence type="ECO:0000256" key="4">
    <source>
        <dbReference type="RuleBase" id="RU000383"/>
    </source>
</evidence>
<comment type="similarity">
    <text evidence="4">Belongs to the cyclin family.</text>
</comment>
<dbReference type="Gene3D" id="1.10.472.10">
    <property type="entry name" value="Cyclin-like"/>
    <property type="match status" value="2"/>
</dbReference>
<dbReference type="HOGENOM" id="CLU_295312_0_0_1"/>
<dbReference type="InterPro" id="IPR011009">
    <property type="entry name" value="Kinase-like_dom_sf"/>
</dbReference>
<reference evidence="9" key="2">
    <citation type="submission" date="2015-02" db="UniProtKB">
        <authorList>
            <consortium name="EnsemblMetazoa"/>
        </authorList>
    </citation>
    <scope>IDENTIFICATION</scope>
</reference>
<feature type="region of interest" description="Disordered" evidence="6">
    <location>
        <begin position="272"/>
        <end position="292"/>
    </location>
</feature>
<feature type="compositionally biased region" description="Low complexity" evidence="6">
    <location>
        <begin position="50"/>
        <end position="64"/>
    </location>
</feature>
<name>T1JKZ8_STRMM</name>
<evidence type="ECO:0000259" key="8">
    <source>
        <dbReference type="SMART" id="SM01332"/>
    </source>
</evidence>
<dbReference type="GO" id="GO:0051301">
    <property type="term" value="P:cell division"/>
    <property type="evidence" value="ECO:0007669"/>
    <property type="project" value="UniProtKB-KW"/>
</dbReference>
<dbReference type="PROSITE" id="PS00292">
    <property type="entry name" value="CYCLINS"/>
    <property type="match status" value="1"/>
</dbReference>
<keyword evidence="1" id="KW-0132">Cell division</keyword>
<feature type="domain" description="Cyclin-like" evidence="7">
    <location>
        <begin position="785"/>
        <end position="869"/>
    </location>
</feature>
<dbReference type="Gene3D" id="1.10.510.10">
    <property type="entry name" value="Transferase(Phosphotransferase) domain 1"/>
    <property type="match status" value="1"/>
</dbReference>
<keyword evidence="2 4" id="KW-0195">Cyclin</keyword>
<dbReference type="EnsemblMetazoa" id="SMAR014528-RA">
    <property type="protein sequence ID" value="SMAR014528-PA"/>
    <property type="gene ID" value="SMAR014528"/>
</dbReference>
<dbReference type="InterPro" id="IPR013763">
    <property type="entry name" value="Cyclin-like_dom"/>
</dbReference>
<dbReference type="SUPFAM" id="SSF47954">
    <property type="entry name" value="Cyclin-like"/>
    <property type="match status" value="2"/>
</dbReference>
<organism evidence="9 10">
    <name type="scientific">Strigamia maritima</name>
    <name type="common">European centipede</name>
    <name type="synonym">Geophilus maritimus</name>
    <dbReference type="NCBI Taxonomy" id="126957"/>
    <lineage>
        <taxon>Eukaryota</taxon>
        <taxon>Metazoa</taxon>
        <taxon>Ecdysozoa</taxon>
        <taxon>Arthropoda</taxon>
        <taxon>Myriapoda</taxon>
        <taxon>Chilopoda</taxon>
        <taxon>Pleurostigmophora</taxon>
        <taxon>Geophilomorpha</taxon>
        <taxon>Linotaeniidae</taxon>
        <taxon>Strigamia</taxon>
    </lineage>
</organism>
<dbReference type="Pfam" id="PF02984">
    <property type="entry name" value="Cyclin_C"/>
    <property type="match status" value="1"/>
</dbReference>
<protein>
    <submittedName>
        <fullName evidence="9">Uncharacterized protein</fullName>
    </submittedName>
</protein>
<reference evidence="10" key="1">
    <citation type="submission" date="2011-05" db="EMBL/GenBank/DDBJ databases">
        <authorList>
            <person name="Richards S.R."/>
            <person name="Qu J."/>
            <person name="Jiang H."/>
            <person name="Jhangiani S.N."/>
            <person name="Agravi P."/>
            <person name="Goodspeed R."/>
            <person name="Gross S."/>
            <person name="Mandapat C."/>
            <person name="Jackson L."/>
            <person name="Mathew T."/>
            <person name="Pu L."/>
            <person name="Thornton R."/>
            <person name="Saada N."/>
            <person name="Wilczek-Boney K.B."/>
            <person name="Lee S."/>
            <person name="Kovar C."/>
            <person name="Wu Y."/>
            <person name="Scherer S.E."/>
            <person name="Worley K.C."/>
            <person name="Muzny D.M."/>
            <person name="Gibbs R."/>
        </authorList>
    </citation>
    <scope>NUCLEOTIDE SEQUENCE</scope>
    <source>
        <strain evidence="10">Brora</strain>
    </source>
</reference>
<evidence type="ECO:0000256" key="1">
    <source>
        <dbReference type="ARBA" id="ARBA00022618"/>
    </source>
</evidence>
<sequence>MTIIARDAACGERFHRGVEQDVCLVLQKSFGRKIHYKESSKAAKSMDTESGSSGQSGSSRQSGSKAATKATSDGYILATNNTGYLLHMEVKPKFEHGLMQSFAYYHRYTSKMENEIVFNALFFESMKRRRKQAFKELKIVYAKLDKKVNEYFTDKVSFPLDYSRSRCLQRGKLNNPVPSKCNETTINQDFINYANSAPIGMYSKAFATFRTTQLENIEPEIREKFVKYASKMTIIARDAACGERSHRGVEQNVCLVLQKSFGRKIHYKESSKAAESMDTESGSSRQSESKAASKATSDGYILATNKTGYLLHMEVKPKFEHGLMQSFAYYHRCTSKMENEIDNCHPAVILFLSGYVLFIFGAVFPHQVNINALVRPIDLTKDGANLVLAIVLYALKQLVDELDQYYEGEAIINFPIISNTEELKKVKGYELAPQFMKKVKTTDGEELAVIPVMYTAKYEDQDVVIKFSRTYCVEAHRLCAQNGYSPVIRHYEDNGTYKVTIFDLVVGRKFEDEDKKDETVKKDVTAAIRLLHSSGFVFGDLRTPNILIPMGDTNGKRIQLIDFDWCGKENVDRYPEVVNSKLKWSKGVEFGPKMERRNVKNHKNLAENERNEAIKRLANDDEDGNPVKKIRKPLADVRTKQNPTQQQIQLLANPNVRVLRNKVIIITNPTVARSRRIKLENTKKVRRCRPITTSDLMGEEAILSQFSCFKDECYSKKLCVKVKLPEKMKLLSQRFDFSSQFDGQDLTEDIMEYLFNLEVRRQMSDDYFLTETSCITSHSRAVLVTWLIEVQDCLGLTQETLYLTVMVMDRILCMNEISLNVLQLLGIAALFLIAKLEERFPPEVRKLVSLTNNYYTYTHLILMERYILRKLKFDLIMAEPMCFLNRYVQKIKNSTSVKHLSMYFLDTYMLNKESAVLLPSHLSAAAFWLACFVIFGTQVDVWDSILTYYFTTCEDLNVIMYKMLSFLLKIENSPYRVSPKLMVSCEKKYSCTATFEGVSVIPEMATSELQRLLKVISRLANVNSP</sequence>
<accession>T1JKZ8</accession>
<evidence type="ECO:0000256" key="3">
    <source>
        <dbReference type="ARBA" id="ARBA00023306"/>
    </source>
</evidence>
<dbReference type="InterPro" id="IPR006671">
    <property type="entry name" value="Cyclin_N"/>
</dbReference>
<proteinExistence type="inferred from homology"/>
<keyword evidence="10" id="KW-1185">Reference proteome</keyword>
<feature type="compositionally biased region" description="Polar residues" evidence="6">
    <location>
        <begin position="279"/>
        <end position="292"/>
    </location>
</feature>
<keyword evidence="3" id="KW-0131">Cell cycle</keyword>
<dbReference type="FunFam" id="1.10.472.10:FF:000001">
    <property type="entry name" value="G2/mitotic-specific cyclin"/>
    <property type="match status" value="1"/>
</dbReference>
<evidence type="ECO:0000259" key="7">
    <source>
        <dbReference type="SMART" id="SM00385"/>
    </source>
</evidence>
<evidence type="ECO:0000313" key="9">
    <source>
        <dbReference type="EnsemblMetazoa" id="SMAR014528-PA"/>
    </source>
</evidence>
<dbReference type="Pfam" id="PF00134">
    <property type="entry name" value="Cyclin_N"/>
    <property type="match status" value="1"/>
</dbReference>
<dbReference type="GO" id="GO:0000278">
    <property type="term" value="P:mitotic cell cycle"/>
    <property type="evidence" value="ECO:0007669"/>
    <property type="project" value="UniProtKB-ARBA"/>
</dbReference>
<dbReference type="SMART" id="SM00385">
    <property type="entry name" value="CYCLIN"/>
    <property type="match status" value="2"/>
</dbReference>
<dbReference type="eggNOG" id="KOG0653">
    <property type="taxonomic scope" value="Eukaryota"/>
</dbReference>
<feature type="region of interest" description="Disordered" evidence="6">
    <location>
        <begin position="41"/>
        <end position="66"/>
    </location>
</feature>
<evidence type="ECO:0000256" key="2">
    <source>
        <dbReference type="ARBA" id="ARBA00023127"/>
    </source>
</evidence>
<evidence type="ECO:0000313" key="10">
    <source>
        <dbReference type="Proteomes" id="UP000014500"/>
    </source>
</evidence>
<feature type="domain" description="Cyclin C-terminal" evidence="8">
    <location>
        <begin position="878"/>
        <end position="1004"/>
    </location>
</feature>
<feature type="domain" description="Cyclin-like" evidence="7">
    <location>
        <begin position="882"/>
        <end position="968"/>
    </location>
</feature>